<evidence type="ECO:0000313" key="8">
    <source>
        <dbReference type="EnsemblProtists" id="EKX42013"/>
    </source>
</evidence>
<evidence type="ECO:0000313" key="9">
    <source>
        <dbReference type="Proteomes" id="UP000011087"/>
    </source>
</evidence>
<dbReference type="PaxDb" id="55529-EKX42013"/>
<dbReference type="GO" id="GO:0008409">
    <property type="term" value="F:5'-3' exonuclease activity"/>
    <property type="evidence" value="ECO:0007669"/>
    <property type="project" value="TreeGrafter"/>
</dbReference>
<accession>L1J0F1</accession>
<name>L1J0F1_GUITC</name>
<comment type="function">
    <text evidence="5">Nuclease required for the repair of DNA interstrand cross-links (ICL). Acts as a 5'-3' exonuclease that anchors at a cut end of DNA and cleaves DNA successively at every third nucleotide, allowing to excise an ICL from one strand through flanking incisions.</text>
</comment>
<dbReference type="Proteomes" id="UP000011087">
    <property type="component" value="Unassembled WGS sequence"/>
</dbReference>
<comment type="catalytic activity">
    <reaction evidence="5">
        <text>Hydrolytically removes 5'-nucleotides successively from the 3'-hydroxy termini of 3'-hydroxy-terminated oligonucleotides.</text>
        <dbReference type="EC" id="3.1.4.1"/>
    </reaction>
</comment>
<evidence type="ECO:0000256" key="5">
    <source>
        <dbReference type="RuleBase" id="RU365033"/>
    </source>
</evidence>
<dbReference type="OMA" id="KHEGEAC"/>
<evidence type="ECO:0000313" key="7">
    <source>
        <dbReference type="EMBL" id="EKX42013.1"/>
    </source>
</evidence>
<dbReference type="GO" id="GO:0046872">
    <property type="term" value="F:metal ion binding"/>
    <property type="evidence" value="ECO:0007669"/>
    <property type="project" value="UniProtKB-KW"/>
</dbReference>
<dbReference type="eggNOG" id="KOG2143">
    <property type="taxonomic scope" value="Eukaryota"/>
</dbReference>
<feature type="domain" description="VRR-NUC" evidence="6">
    <location>
        <begin position="88"/>
        <end position="160"/>
    </location>
</feature>
<evidence type="ECO:0000256" key="4">
    <source>
        <dbReference type="ARBA" id="ARBA00022842"/>
    </source>
</evidence>
<evidence type="ECO:0000256" key="3">
    <source>
        <dbReference type="ARBA" id="ARBA00022801"/>
    </source>
</evidence>
<dbReference type="KEGG" id="gtt:GUITHDRAFT_45708"/>
<gene>
    <name evidence="7" type="ORF">GUITHDRAFT_45708</name>
</gene>
<dbReference type="PANTHER" id="PTHR15749">
    <property type="entry name" value="FANCONI-ASSOCIATED NUCLEASE 1"/>
    <property type="match status" value="1"/>
</dbReference>
<keyword evidence="5" id="KW-0227">DNA damage</keyword>
<keyword evidence="5" id="KW-0464">Manganese</keyword>
<keyword evidence="1 5" id="KW-0540">Nuclease</keyword>
<comment type="cofactor">
    <cofactor evidence="5">
        <name>Mg(2+)</name>
        <dbReference type="ChEBI" id="CHEBI:18420"/>
    </cofactor>
    <cofactor evidence="5">
        <name>Mn(2+)</name>
        <dbReference type="ChEBI" id="CHEBI:29035"/>
    </cofactor>
</comment>
<feature type="non-terminal residue" evidence="7">
    <location>
        <position position="1"/>
    </location>
</feature>
<feature type="non-terminal residue" evidence="7">
    <location>
        <position position="175"/>
    </location>
</feature>
<keyword evidence="5" id="KW-0539">Nucleus</keyword>
<proteinExistence type="inferred from homology"/>
<dbReference type="HOGENOM" id="CLU_1536526_0_0_1"/>
<sequence length="175" mass="20000">CGVEELAMQHYEQEERGRWKGIHCEGSPLRFLFSLLFWDVIFSSDVPDAFLTPFQDAPIDLDFHPFFYKRREALILARIADLELWSDQQLLLELRERWQQSFGTLCRGASWGSCSLSFLQLVALCLGGRRISAICRALCINYRHFSGGMPDLVLLRGRRRQRGGEGGGGGGEWED</sequence>
<evidence type="ECO:0000256" key="2">
    <source>
        <dbReference type="ARBA" id="ARBA00022723"/>
    </source>
</evidence>
<dbReference type="AlphaFoldDB" id="L1J0F1"/>
<dbReference type="InterPro" id="IPR033315">
    <property type="entry name" value="Fan1-like"/>
</dbReference>
<dbReference type="GeneID" id="17298772"/>
<dbReference type="InterPro" id="IPR014883">
    <property type="entry name" value="VRR_NUC"/>
</dbReference>
<dbReference type="OrthoDB" id="258143at2759"/>
<dbReference type="STRING" id="905079.L1J0F1"/>
<dbReference type="GO" id="GO:0036297">
    <property type="term" value="P:interstrand cross-link repair"/>
    <property type="evidence" value="ECO:0007669"/>
    <property type="project" value="InterPro"/>
</dbReference>
<keyword evidence="2 5" id="KW-0479">Metal-binding</keyword>
<dbReference type="GO" id="GO:0017108">
    <property type="term" value="F:5'-flap endonuclease activity"/>
    <property type="evidence" value="ECO:0007669"/>
    <property type="project" value="TreeGrafter"/>
</dbReference>
<keyword evidence="9" id="KW-1185">Reference proteome</keyword>
<dbReference type="PANTHER" id="PTHR15749:SF4">
    <property type="entry name" value="FANCONI-ASSOCIATED NUCLEASE 1"/>
    <property type="match status" value="1"/>
</dbReference>
<dbReference type="Pfam" id="PF08774">
    <property type="entry name" value="VRR_NUC"/>
    <property type="match status" value="1"/>
</dbReference>
<organism evidence="7">
    <name type="scientific">Guillardia theta (strain CCMP2712)</name>
    <name type="common">Cryptophyte</name>
    <dbReference type="NCBI Taxonomy" id="905079"/>
    <lineage>
        <taxon>Eukaryota</taxon>
        <taxon>Cryptophyceae</taxon>
        <taxon>Pyrenomonadales</taxon>
        <taxon>Geminigeraceae</taxon>
        <taxon>Guillardia</taxon>
    </lineage>
</organism>
<dbReference type="EC" id="3.1.4.1" evidence="5"/>
<evidence type="ECO:0000259" key="6">
    <source>
        <dbReference type="Pfam" id="PF08774"/>
    </source>
</evidence>
<evidence type="ECO:0000256" key="1">
    <source>
        <dbReference type="ARBA" id="ARBA00022722"/>
    </source>
</evidence>
<protein>
    <recommendedName>
        <fullName evidence="5">Fanconi-associated nuclease</fullName>
        <ecNumber evidence="5">3.1.4.1</ecNumber>
    </recommendedName>
</protein>
<keyword evidence="4 5" id="KW-0460">Magnesium</keyword>
<comment type="subcellular location">
    <subcellularLocation>
        <location evidence="5">Nucleus</location>
    </subcellularLocation>
</comment>
<dbReference type="EMBL" id="JH993019">
    <property type="protein sequence ID" value="EKX42013.1"/>
    <property type="molecule type" value="Genomic_DNA"/>
</dbReference>
<keyword evidence="3 5" id="KW-0378">Hydrolase</keyword>
<reference evidence="9" key="2">
    <citation type="submission" date="2012-11" db="EMBL/GenBank/DDBJ databases">
        <authorList>
            <person name="Kuo A."/>
            <person name="Curtis B.A."/>
            <person name="Tanifuji G."/>
            <person name="Burki F."/>
            <person name="Gruber A."/>
            <person name="Irimia M."/>
            <person name="Maruyama S."/>
            <person name="Arias M.C."/>
            <person name="Ball S.G."/>
            <person name="Gile G.H."/>
            <person name="Hirakawa Y."/>
            <person name="Hopkins J.F."/>
            <person name="Rensing S.A."/>
            <person name="Schmutz J."/>
            <person name="Symeonidi A."/>
            <person name="Elias M."/>
            <person name="Eveleigh R.J."/>
            <person name="Herman E.K."/>
            <person name="Klute M.J."/>
            <person name="Nakayama T."/>
            <person name="Obornik M."/>
            <person name="Reyes-Prieto A."/>
            <person name="Armbrust E.V."/>
            <person name="Aves S.J."/>
            <person name="Beiko R.G."/>
            <person name="Coutinho P."/>
            <person name="Dacks J.B."/>
            <person name="Durnford D.G."/>
            <person name="Fast N.M."/>
            <person name="Green B.R."/>
            <person name="Grisdale C."/>
            <person name="Hempe F."/>
            <person name="Henrissat B."/>
            <person name="Hoppner M.P."/>
            <person name="Ishida K.-I."/>
            <person name="Kim E."/>
            <person name="Koreny L."/>
            <person name="Kroth P.G."/>
            <person name="Liu Y."/>
            <person name="Malik S.-B."/>
            <person name="Maier U.G."/>
            <person name="McRose D."/>
            <person name="Mock T."/>
            <person name="Neilson J.A."/>
            <person name="Onodera N.T."/>
            <person name="Poole A.M."/>
            <person name="Pritham E.J."/>
            <person name="Richards T.A."/>
            <person name="Rocap G."/>
            <person name="Roy S.W."/>
            <person name="Sarai C."/>
            <person name="Schaack S."/>
            <person name="Shirato S."/>
            <person name="Slamovits C.H."/>
            <person name="Spencer D.F."/>
            <person name="Suzuki S."/>
            <person name="Worden A.Z."/>
            <person name="Zauner S."/>
            <person name="Barry K."/>
            <person name="Bell C."/>
            <person name="Bharti A.K."/>
            <person name="Crow J.A."/>
            <person name="Grimwood J."/>
            <person name="Kramer R."/>
            <person name="Lindquist E."/>
            <person name="Lucas S."/>
            <person name="Salamov A."/>
            <person name="McFadden G.I."/>
            <person name="Lane C.E."/>
            <person name="Keeling P.J."/>
            <person name="Gray M.W."/>
            <person name="Grigoriev I.V."/>
            <person name="Archibald J.M."/>
        </authorList>
    </citation>
    <scope>NUCLEOTIDE SEQUENCE</scope>
    <source>
        <strain evidence="9">CCMP2712</strain>
    </source>
</reference>
<reference evidence="8" key="3">
    <citation type="submission" date="2016-03" db="UniProtKB">
        <authorList>
            <consortium name="EnsemblProtists"/>
        </authorList>
    </citation>
    <scope>IDENTIFICATION</scope>
</reference>
<reference evidence="7 9" key="1">
    <citation type="journal article" date="2012" name="Nature">
        <title>Algal genomes reveal evolutionary mosaicism and the fate of nucleomorphs.</title>
        <authorList>
            <consortium name="DOE Joint Genome Institute"/>
            <person name="Curtis B.A."/>
            <person name="Tanifuji G."/>
            <person name="Burki F."/>
            <person name="Gruber A."/>
            <person name="Irimia M."/>
            <person name="Maruyama S."/>
            <person name="Arias M.C."/>
            <person name="Ball S.G."/>
            <person name="Gile G.H."/>
            <person name="Hirakawa Y."/>
            <person name="Hopkins J.F."/>
            <person name="Kuo A."/>
            <person name="Rensing S.A."/>
            <person name="Schmutz J."/>
            <person name="Symeonidi A."/>
            <person name="Elias M."/>
            <person name="Eveleigh R.J."/>
            <person name="Herman E.K."/>
            <person name="Klute M.J."/>
            <person name="Nakayama T."/>
            <person name="Obornik M."/>
            <person name="Reyes-Prieto A."/>
            <person name="Armbrust E.V."/>
            <person name="Aves S.J."/>
            <person name="Beiko R.G."/>
            <person name="Coutinho P."/>
            <person name="Dacks J.B."/>
            <person name="Durnford D.G."/>
            <person name="Fast N.M."/>
            <person name="Green B.R."/>
            <person name="Grisdale C.J."/>
            <person name="Hempel F."/>
            <person name="Henrissat B."/>
            <person name="Hoppner M.P."/>
            <person name="Ishida K."/>
            <person name="Kim E."/>
            <person name="Koreny L."/>
            <person name="Kroth P.G."/>
            <person name="Liu Y."/>
            <person name="Malik S.B."/>
            <person name="Maier U.G."/>
            <person name="McRose D."/>
            <person name="Mock T."/>
            <person name="Neilson J.A."/>
            <person name="Onodera N.T."/>
            <person name="Poole A.M."/>
            <person name="Pritham E.J."/>
            <person name="Richards T.A."/>
            <person name="Rocap G."/>
            <person name="Roy S.W."/>
            <person name="Sarai C."/>
            <person name="Schaack S."/>
            <person name="Shirato S."/>
            <person name="Slamovits C.H."/>
            <person name="Spencer D.F."/>
            <person name="Suzuki S."/>
            <person name="Worden A.Z."/>
            <person name="Zauner S."/>
            <person name="Barry K."/>
            <person name="Bell C."/>
            <person name="Bharti A.K."/>
            <person name="Crow J.A."/>
            <person name="Grimwood J."/>
            <person name="Kramer R."/>
            <person name="Lindquist E."/>
            <person name="Lucas S."/>
            <person name="Salamov A."/>
            <person name="McFadden G.I."/>
            <person name="Lane C.E."/>
            <person name="Keeling P.J."/>
            <person name="Gray M.W."/>
            <person name="Grigoriev I.V."/>
            <person name="Archibald J.M."/>
        </authorList>
    </citation>
    <scope>NUCLEOTIDE SEQUENCE</scope>
    <source>
        <strain evidence="7 9">CCMP2712</strain>
    </source>
</reference>
<dbReference type="GO" id="GO:0070336">
    <property type="term" value="F:flap-structured DNA binding"/>
    <property type="evidence" value="ECO:0007669"/>
    <property type="project" value="TreeGrafter"/>
</dbReference>
<comment type="similarity">
    <text evidence="5">Belongs to the FAN1 family.</text>
</comment>
<dbReference type="GO" id="GO:0005634">
    <property type="term" value="C:nucleus"/>
    <property type="evidence" value="ECO:0007669"/>
    <property type="project" value="UniProtKB-SubCell"/>
</dbReference>
<dbReference type="RefSeq" id="XP_005828993.1">
    <property type="nucleotide sequence ID" value="XM_005828936.1"/>
</dbReference>
<keyword evidence="5" id="KW-0234">DNA repair</keyword>
<dbReference type="GO" id="GO:0004528">
    <property type="term" value="F:phosphodiesterase I activity"/>
    <property type="evidence" value="ECO:0007669"/>
    <property type="project" value="UniProtKB-EC"/>
</dbReference>
<dbReference type="EnsemblProtists" id="EKX42013">
    <property type="protein sequence ID" value="EKX42013"/>
    <property type="gene ID" value="GUITHDRAFT_45708"/>
</dbReference>